<sequence length="59" mass="5945">MAGLNLQTKKPTAYRSASADSLAPVSGGCLSAQTHSRLSMMEGCGEGEVPVQGALKPPG</sequence>
<feature type="region of interest" description="Disordered" evidence="1">
    <location>
        <begin position="1"/>
        <end position="26"/>
    </location>
</feature>
<name>A0A8J4UJM8_CLAMG</name>
<evidence type="ECO:0000256" key="1">
    <source>
        <dbReference type="SAM" id="MobiDB-lite"/>
    </source>
</evidence>
<feature type="compositionally biased region" description="Polar residues" evidence="1">
    <location>
        <begin position="1"/>
        <end position="10"/>
    </location>
</feature>
<protein>
    <submittedName>
        <fullName evidence="2">ATP synthase subunit alpha</fullName>
    </submittedName>
</protein>
<comment type="caution">
    <text evidence="2">The sequence shown here is derived from an EMBL/GenBank/DDBJ whole genome shotgun (WGS) entry which is preliminary data.</text>
</comment>
<gene>
    <name evidence="2" type="primary">atpA</name>
    <name evidence="2" type="ORF">DAT39_008107</name>
</gene>
<dbReference type="Proteomes" id="UP000727407">
    <property type="component" value="Unassembled WGS sequence"/>
</dbReference>
<dbReference type="AlphaFoldDB" id="A0A8J4UJM8"/>
<keyword evidence="3" id="KW-1185">Reference proteome</keyword>
<proteinExistence type="predicted"/>
<organism evidence="2 3">
    <name type="scientific">Clarias magur</name>
    <name type="common">Asian catfish</name>
    <name type="synonym">Macropteronotus magur</name>
    <dbReference type="NCBI Taxonomy" id="1594786"/>
    <lineage>
        <taxon>Eukaryota</taxon>
        <taxon>Metazoa</taxon>
        <taxon>Chordata</taxon>
        <taxon>Craniata</taxon>
        <taxon>Vertebrata</taxon>
        <taxon>Euteleostomi</taxon>
        <taxon>Actinopterygii</taxon>
        <taxon>Neopterygii</taxon>
        <taxon>Teleostei</taxon>
        <taxon>Ostariophysi</taxon>
        <taxon>Siluriformes</taxon>
        <taxon>Clariidae</taxon>
        <taxon>Clarias</taxon>
    </lineage>
</organism>
<accession>A0A8J4UJM8</accession>
<evidence type="ECO:0000313" key="3">
    <source>
        <dbReference type="Proteomes" id="UP000727407"/>
    </source>
</evidence>
<evidence type="ECO:0000313" key="2">
    <source>
        <dbReference type="EMBL" id="KAF5902139.1"/>
    </source>
</evidence>
<reference evidence="2" key="1">
    <citation type="submission" date="2020-07" db="EMBL/GenBank/DDBJ databases">
        <title>Clarias magur genome sequencing, assembly and annotation.</title>
        <authorList>
            <person name="Kushwaha B."/>
            <person name="Kumar R."/>
            <person name="Das P."/>
            <person name="Joshi C.G."/>
            <person name="Kumar D."/>
            <person name="Nagpure N.S."/>
            <person name="Pandey M."/>
            <person name="Agarwal S."/>
            <person name="Srivastava S."/>
            <person name="Singh M."/>
            <person name="Sahoo L."/>
            <person name="Jayasankar P."/>
            <person name="Meher P.K."/>
            <person name="Koringa P.G."/>
            <person name="Iquebal M.A."/>
            <person name="Das S.P."/>
            <person name="Bit A."/>
            <person name="Patnaik S."/>
            <person name="Patel N."/>
            <person name="Shah T.M."/>
            <person name="Hinsu A."/>
            <person name="Jena J.K."/>
        </authorList>
    </citation>
    <scope>NUCLEOTIDE SEQUENCE</scope>
    <source>
        <strain evidence="2">CIFAMagur01</strain>
        <tissue evidence="2">Testis</tissue>
    </source>
</reference>
<dbReference type="EMBL" id="QNUK01000096">
    <property type="protein sequence ID" value="KAF5902139.1"/>
    <property type="molecule type" value="Genomic_DNA"/>
</dbReference>